<keyword evidence="1" id="KW-1133">Transmembrane helix</keyword>
<evidence type="ECO:0000313" key="3">
    <source>
        <dbReference type="Proteomes" id="UP000263993"/>
    </source>
</evidence>
<sequence length="99" mass="11010">MSLRHRLWHGEVPLPQVFWNGAVFGGIAVNGLTTILFFTLLLHGYTLAAFVAGYAFSVPYNVFITVAVWRSAAHYDGERRWADLARVVTVIGMTLLSLT</sequence>
<keyword evidence="1" id="KW-0812">Transmembrane</keyword>
<name>A0A371BD32_9BRAD</name>
<evidence type="ECO:0000313" key="2">
    <source>
        <dbReference type="EMBL" id="RDV05460.1"/>
    </source>
</evidence>
<dbReference type="EMBL" id="QRGO01000001">
    <property type="protein sequence ID" value="RDV05460.1"/>
    <property type="molecule type" value="Genomic_DNA"/>
</dbReference>
<keyword evidence="3" id="KW-1185">Reference proteome</keyword>
<gene>
    <name evidence="2" type="ORF">DXH78_13270</name>
</gene>
<comment type="caution">
    <text evidence="2">The sequence shown here is derived from an EMBL/GenBank/DDBJ whole genome shotgun (WGS) entry which is preliminary data.</text>
</comment>
<evidence type="ECO:0000256" key="1">
    <source>
        <dbReference type="SAM" id="Phobius"/>
    </source>
</evidence>
<dbReference type="AlphaFoldDB" id="A0A371BD32"/>
<dbReference type="Proteomes" id="UP000263993">
    <property type="component" value="Unassembled WGS sequence"/>
</dbReference>
<accession>A0A371BD32</accession>
<organism evidence="2 3">
    <name type="scientific">Undibacter mobilis</name>
    <dbReference type="NCBI Taxonomy" id="2292256"/>
    <lineage>
        <taxon>Bacteria</taxon>
        <taxon>Pseudomonadati</taxon>
        <taxon>Pseudomonadota</taxon>
        <taxon>Alphaproteobacteria</taxon>
        <taxon>Hyphomicrobiales</taxon>
        <taxon>Nitrobacteraceae</taxon>
        <taxon>Undibacter</taxon>
    </lineage>
</organism>
<feature type="transmembrane region" description="Helical" evidence="1">
    <location>
        <begin position="21"/>
        <end position="41"/>
    </location>
</feature>
<dbReference type="RefSeq" id="WP_115517483.1">
    <property type="nucleotide sequence ID" value="NZ_QRGO01000001.1"/>
</dbReference>
<proteinExistence type="predicted"/>
<dbReference type="OrthoDB" id="7861086at2"/>
<protein>
    <submittedName>
        <fullName evidence="2">Uncharacterized protein</fullName>
    </submittedName>
</protein>
<reference evidence="3" key="1">
    <citation type="submission" date="2018-08" db="EMBL/GenBank/DDBJ databases">
        <authorList>
            <person name="Kim S.-J."/>
            <person name="Jung G.-Y."/>
        </authorList>
    </citation>
    <scope>NUCLEOTIDE SEQUENCE [LARGE SCALE GENOMIC DNA]</scope>
    <source>
        <strain evidence="3">GY_H</strain>
    </source>
</reference>
<keyword evidence="1" id="KW-0472">Membrane</keyword>
<feature type="transmembrane region" description="Helical" evidence="1">
    <location>
        <begin position="47"/>
        <end position="69"/>
    </location>
</feature>